<accession>A0A8T4IVA7</accession>
<sequence>MGEETELRARLRAAAAEHRPDRARMLARVTSATGAAEERAGGRERDRMPRPARRAFPAWARAAGAAAGLVGALGAGGVAVWAAQGGEPPQTVRTSPKPAAPPETPSKEPRGAQSAPERVADGPLWSDGSVDPGSNTYWAQSNVTVKTTERLSSLVVELRVARTGDVSATGSWRTRPAKDFEVTVRVQGDALVYRWVLKPGRTVPAGEHVFAGQYDHARGERDAGRDRYSVAARGPSGELSVRGDFF</sequence>
<name>A0A8T4IVA7_9ACTN</name>
<reference evidence="2" key="1">
    <citation type="submission" date="2021-04" db="EMBL/GenBank/DDBJ databases">
        <title>Sequencing of actinobacteria type strains.</title>
        <authorList>
            <person name="Nguyen G.-S."/>
            <person name="Wentzel A."/>
        </authorList>
    </citation>
    <scope>NUCLEOTIDE SEQUENCE</scope>
    <source>
        <strain evidence="2">DSM 42095</strain>
    </source>
</reference>
<organism evidence="2 3">
    <name type="scientific">Streptomyces daliensis</name>
    <dbReference type="NCBI Taxonomy" id="299421"/>
    <lineage>
        <taxon>Bacteria</taxon>
        <taxon>Bacillati</taxon>
        <taxon>Actinomycetota</taxon>
        <taxon>Actinomycetes</taxon>
        <taxon>Kitasatosporales</taxon>
        <taxon>Streptomycetaceae</taxon>
        <taxon>Streptomyces</taxon>
    </lineage>
</organism>
<dbReference type="AlphaFoldDB" id="A0A8T4IVA7"/>
<feature type="region of interest" description="Disordered" evidence="1">
    <location>
        <begin position="86"/>
        <end position="135"/>
    </location>
</feature>
<dbReference type="Proteomes" id="UP000675554">
    <property type="component" value="Unassembled WGS sequence"/>
</dbReference>
<evidence type="ECO:0000256" key="1">
    <source>
        <dbReference type="SAM" id="MobiDB-lite"/>
    </source>
</evidence>
<comment type="caution">
    <text evidence="2">The sequence shown here is derived from an EMBL/GenBank/DDBJ whole genome shotgun (WGS) entry which is preliminary data.</text>
</comment>
<keyword evidence="3" id="KW-1185">Reference proteome</keyword>
<protein>
    <submittedName>
        <fullName evidence="2">Uncharacterized protein</fullName>
    </submittedName>
</protein>
<proteinExistence type="predicted"/>
<evidence type="ECO:0000313" key="3">
    <source>
        <dbReference type="Proteomes" id="UP000675554"/>
    </source>
</evidence>
<feature type="compositionally biased region" description="Basic and acidic residues" evidence="1">
    <location>
        <begin position="36"/>
        <end position="49"/>
    </location>
</feature>
<feature type="region of interest" description="Disordered" evidence="1">
    <location>
        <begin position="1"/>
        <end position="53"/>
    </location>
</feature>
<feature type="compositionally biased region" description="Basic and acidic residues" evidence="1">
    <location>
        <begin position="1"/>
        <end position="24"/>
    </location>
</feature>
<evidence type="ECO:0000313" key="2">
    <source>
        <dbReference type="EMBL" id="MBR7674493.1"/>
    </source>
</evidence>
<gene>
    <name evidence="2" type="ORF">KDA82_16010</name>
</gene>
<dbReference type="EMBL" id="JAGSMN010000349">
    <property type="protein sequence ID" value="MBR7674493.1"/>
    <property type="molecule type" value="Genomic_DNA"/>
</dbReference>